<accession>A0A853JCS8</accession>
<gene>
    <name evidence="3" type="ORF">H0E84_11920</name>
</gene>
<evidence type="ECO:0000313" key="3">
    <source>
        <dbReference type="EMBL" id="NZA27086.1"/>
    </source>
</evidence>
<feature type="region of interest" description="Disordered" evidence="1">
    <location>
        <begin position="82"/>
        <end position="101"/>
    </location>
</feature>
<evidence type="ECO:0000313" key="4">
    <source>
        <dbReference type="Proteomes" id="UP000578091"/>
    </source>
</evidence>
<proteinExistence type="predicted"/>
<sequence length="177" mass="19347">MNEHDERDEELARRLRSLPREMVPPARAWARVEVQLLAPAPQQPRPRRGGGGRIRGRWRALAGFAAAASLALLLVPSLLPRQESPPAPAPRAAPATVQQAERMRGEYRQALAAVPAGEIPDELRPALVELDRSAASILAAIHEAPGSRYLLDQLQRTYAQRLQLTRRAAFAAAGLPT</sequence>
<comment type="caution">
    <text evidence="3">The sequence shown here is derived from an EMBL/GenBank/DDBJ whole genome shotgun (WGS) entry which is preliminary data.</text>
</comment>
<feature type="transmembrane region" description="Helical" evidence="2">
    <location>
        <begin position="58"/>
        <end position="79"/>
    </location>
</feature>
<name>A0A853JCS8_9GAMM</name>
<reference evidence="3 4" key="1">
    <citation type="submission" date="2020-07" db="EMBL/GenBank/DDBJ databases">
        <title>Luteimonas sp. SJ-92.</title>
        <authorList>
            <person name="Huang X.-X."/>
            <person name="Xu L."/>
            <person name="Sun J.-Q."/>
        </authorList>
    </citation>
    <scope>NUCLEOTIDE SEQUENCE [LARGE SCALE GENOMIC DNA]</scope>
    <source>
        <strain evidence="3 4">SJ-92</strain>
    </source>
</reference>
<dbReference type="EMBL" id="JACCKA010000072">
    <property type="protein sequence ID" value="NZA27086.1"/>
    <property type="molecule type" value="Genomic_DNA"/>
</dbReference>
<dbReference type="Proteomes" id="UP000578091">
    <property type="component" value="Unassembled WGS sequence"/>
</dbReference>
<keyword evidence="2" id="KW-0812">Transmembrane</keyword>
<evidence type="ECO:0008006" key="5">
    <source>
        <dbReference type="Google" id="ProtNLM"/>
    </source>
</evidence>
<evidence type="ECO:0000256" key="1">
    <source>
        <dbReference type="SAM" id="MobiDB-lite"/>
    </source>
</evidence>
<organism evidence="3 4">
    <name type="scientific">Luteimonas salinisoli</name>
    <dbReference type="NCBI Taxonomy" id="2752307"/>
    <lineage>
        <taxon>Bacteria</taxon>
        <taxon>Pseudomonadati</taxon>
        <taxon>Pseudomonadota</taxon>
        <taxon>Gammaproteobacteria</taxon>
        <taxon>Lysobacterales</taxon>
        <taxon>Lysobacteraceae</taxon>
        <taxon>Luteimonas</taxon>
    </lineage>
</organism>
<dbReference type="RefSeq" id="WP_180678869.1">
    <property type="nucleotide sequence ID" value="NZ_JACCKA010000072.1"/>
</dbReference>
<evidence type="ECO:0000256" key="2">
    <source>
        <dbReference type="SAM" id="Phobius"/>
    </source>
</evidence>
<protein>
    <recommendedName>
        <fullName evidence="5">Anti-sigma factor</fullName>
    </recommendedName>
</protein>
<keyword evidence="2" id="KW-1133">Transmembrane helix</keyword>
<dbReference type="AlphaFoldDB" id="A0A853JCS8"/>
<keyword evidence="4" id="KW-1185">Reference proteome</keyword>
<keyword evidence="2" id="KW-0472">Membrane</keyword>